<evidence type="ECO:0000313" key="1">
    <source>
        <dbReference type="EMBL" id="KAF5185311.1"/>
    </source>
</evidence>
<evidence type="ECO:0000313" key="2">
    <source>
        <dbReference type="Proteomes" id="UP000554482"/>
    </source>
</evidence>
<dbReference type="OrthoDB" id="1906921at2759"/>
<organism evidence="1 2">
    <name type="scientific">Thalictrum thalictroides</name>
    <name type="common">Rue-anemone</name>
    <name type="synonym">Anemone thalictroides</name>
    <dbReference type="NCBI Taxonomy" id="46969"/>
    <lineage>
        <taxon>Eukaryota</taxon>
        <taxon>Viridiplantae</taxon>
        <taxon>Streptophyta</taxon>
        <taxon>Embryophyta</taxon>
        <taxon>Tracheophyta</taxon>
        <taxon>Spermatophyta</taxon>
        <taxon>Magnoliopsida</taxon>
        <taxon>Ranunculales</taxon>
        <taxon>Ranunculaceae</taxon>
        <taxon>Thalictroideae</taxon>
        <taxon>Thalictrum</taxon>
    </lineage>
</organism>
<gene>
    <name evidence="1" type="ORF">FRX31_025102</name>
</gene>
<dbReference type="Proteomes" id="UP000554482">
    <property type="component" value="Unassembled WGS sequence"/>
</dbReference>
<keyword evidence="2" id="KW-1185">Reference proteome</keyword>
<dbReference type="EMBL" id="JABWDY010030877">
    <property type="protein sequence ID" value="KAF5185311.1"/>
    <property type="molecule type" value="Genomic_DNA"/>
</dbReference>
<name>A0A7J6VKL1_THATH</name>
<sequence length="64" mass="7075">VMTETDQCYCVILNAHDGAAFPTDSEATTCNFSKTSDSVDSDIRRLKTSKVCIALLMQLFFFSS</sequence>
<comment type="caution">
    <text evidence="1">The sequence shown here is derived from an EMBL/GenBank/DDBJ whole genome shotgun (WGS) entry which is preliminary data.</text>
</comment>
<reference evidence="1 2" key="1">
    <citation type="submission" date="2020-06" db="EMBL/GenBank/DDBJ databases">
        <title>Transcriptomic and genomic resources for Thalictrum thalictroides and T. hernandezii: Facilitating candidate gene discovery in an emerging model plant lineage.</title>
        <authorList>
            <person name="Arias T."/>
            <person name="Riano-Pachon D.M."/>
            <person name="Di Stilio V.S."/>
        </authorList>
    </citation>
    <scope>NUCLEOTIDE SEQUENCE [LARGE SCALE GENOMIC DNA]</scope>
    <source>
        <strain evidence="2">cv. WT478/WT964</strain>
        <tissue evidence="1">Leaves</tissue>
    </source>
</reference>
<proteinExistence type="predicted"/>
<accession>A0A7J6VKL1</accession>
<protein>
    <submittedName>
        <fullName evidence="1">Uncharacterized protein</fullName>
    </submittedName>
</protein>
<dbReference type="AlphaFoldDB" id="A0A7J6VKL1"/>
<feature type="non-terminal residue" evidence="1">
    <location>
        <position position="1"/>
    </location>
</feature>